<organism evidence="4 5">
    <name type="scientific">Pleodorina starrii</name>
    <dbReference type="NCBI Taxonomy" id="330485"/>
    <lineage>
        <taxon>Eukaryota</taxon>
        <taxon>Viridiplantae</taxon>
        <taxon>Chlorophyta</taxon>
        <taxon>core chlorophytes</taxon>
        <taxon>Chlorophyceae</taxon>
        <taxon>CS clade</taxon>
        <taxon>Chlamydomonadales</taxon>
        <taxon>Volvocaceae</taxon>
        <taxon>Pleodorina</taxon>
    </lineage>
</organism>
<feature type="zinc finger region" description="C3H1-type" evidence="1">
    <location>
        <begin position="242"/>
        <end position="271"/>
    </location>
</feature>
<evidence type="ECO:0000313" key="4">
    <source>
        <dbReference type="EMBL" id="GLC54341.1"/>
    </source>
</evidence>
<keyword evidence="1" id="KW-0862">Zinc</keyword>
<keyword evidence="1" id="KW-0479">Metal-binding</keyword>
<feature type="compositionally biased region" description="Gly residues" evidence="2">
    <location>
        <begin position="77"/>
        <end position="88"/>
    </location>
</feature>
<accession>A0A9W6BL89</accession>
<dbReference type="InterPro" id="IPR000571">
    <property type="entry name" value="Znf_CCCH"/>
</dbReference>
<protein>
    <recommendedName>
        <fullName evidence="3">C3H1-type domain-containing protein</fullName>
    </recommendedName>
</protein>
<sequence>MVTAAASRLLAAAAAPVLRRPGRVSALPGSSSGDAAVGGAGSASAEAPGRGLSCPRQQQRRRCCWRRRQRRYDSVPAGGGATYGGYPGSGWNPSAWSHSIEEGGRGRRRAGGRTREGPQAAAPRAVGPQLSDRRSGGGGASRRPLPHAGVLPLWCPSSLPAGRNPNRATAAPHWCHVPGSGLGRPSGYGLGTGRAAQEQALGAEANVLGEVREAFRQRQRPDAPADMDTLVERIKAYPGRGRSEQRICLQYATSGACTRGPRGCKFAHPVPGLLGHMLAGLPPG</sequence>
<dbReference type="AlphaFoldDB" id="A0A9W6BL89"/>
<name>A0A9W6BL89_9CHLO</name>
<proteinExistence type="predicted"/>
<feature type="region of interest" description="Disordered" evidence="2">
    <location>
        <begin position="22"/>
        <end position="147"/>
    </location>
</feature>
<evidence type="ECO:0000313" key="5">
    <source>
        <dbReference type="Proteomes" id="UP001165080"/>
    </source>
</evidence>
<reference evidence="4 5" key="1">
    <citation type="journal article" date="2023" name="Commun. Biol.">
        <title>Reorganization of the ancestral sex-determining regions during the evolution of trioecy in Pleodorina starrii.</title>
        <authorList>
            <person name="Takahashi K."/>
            <person name="Suzuki S."/>
            <person name="Kawai-Toyooka H."/>
            <person name="Yamamoto K."/>
            <person name="Hamaji T."/>
            <person name="Ootsuki R."/>
            <person name="Yamaguchi H."/>
            <person name="Kawachi M."/>
            <person name="Higashiyama T."/>
            <person name="Nozaki H."/>
        </authorList>
    </citation>
    <scope>NUCLEOTIDE SEQUENCE [LARGE SCALE GENOMIC DNA]</scope>
    <source>
        <strain evidence="4 5">NIES-4479</strain>
    </source>
</reference>
<gene>
    <name evidence="4" type="primary">PLESTBF000423</name>
    <name evidence="4" type="ORF">PLESTB_000853200</name>
</gene>
<evidence type="ECO:0000259" key="3">
    <source>
        <dbReference type="PROSITE" id="PS50103"/>
    </source>
</evidence>
<dbReference type="GO" id="GO:0008270">
    <property type="term" value="F:zinc ion binding"/>
    <property type="evidence" value="ECO:0007669"/>
    <property type="project" value="UniProtKB-KW"/>
</dbReference>
<dbReference type="EMBL" id="BRXU01000010">
    <property type="protein sequence ID" value="GLC54341.1"/>
    <property type="molecule type" value="Genomic_DNA"/>
</dbReference>
<evidence type="ECO:0000256" key="2">
    <source>
        <dbReference type="SAM" id="MobiDB-lite"/>
    </source>
</evidence>
<comment type="caution">
    <text evidence="4">The sequence shown here is derived from an EMBL/GenBank/DDBJ whole genome shotgun (WGS) entry which is preliminary data.</text>
</comment>
<dbReference type="PROSITE" id="PS50103">
    <property type="entry name" value="ZF_C3H1"/>
    <property type="match status" value="1"/>
</dbReference>
<evidence type="ECO:0000256" key="1">
    <source>
        <dbReference type="PROSITE-ProRule" id="PRU00723"/>
    </source>
</evidence>
<feature type="domain" description="C3H1-type" evidence="3">
    <location>
        <begin position="242"/>
        <end position="271"/>
    </location>
</feature>
<feature type="compositionally biased region" description="Basic residues" evidence="2">
    <location>
        <begin position="58"/>
        <end position="70"/>
    </location>
</feature>
<keyword evidence="1" id="KW-0863">Zinc-finger</keyword>
<keyword evidence="5" id="KW-1185">Reference proteome</keyword>
<dbReference type="Proteomes" id="UP001165080">
    <property type="component" value="Unassembled WGS sequence"/>
</dbReference>